<name>A0A0C1Z2H6_9BACT</name>
<dbReference type="Proteomes" id="UP000031599">
    <property type="component" value="Unassembled WGS sequence"/>
</dbReference>
<accession>A0A0C1Z2H6</accession>
<protein>
    <submittedName>
        <fullName evidence="1">Uncharacterized protein</fullName>
    </submittedName>
</protein>
<sequence length="77" mass="8191">MRSRANLEAALVVELGFDLGRARGSQRALALIRRRDRMRWLPTPGAASDPRLAAALAPIAQAEARALRVVVCGGAGQ</sequence>
<reference evidence="1 2" key="1">
    <citation type="submission" date="2014-12" db="EMBL/GenBank/DDBJ databases">
        <title>Genome assembly of Enhygromyxa salina DSM 15201.</title>
        <authorList>
            <person name="Sharma G."/>
            <person name="Subramanian S."/>
        </authorList>
    </citation>
    <scope>NUCLEOTIDE SEQUENCE [LARGE SCALE GENOMIC DNA]</scope>
    <source>
        <strain evidence="1 2">DSM 15201</strain>
    </source>
</reference>
<comment type="caution">
    <text evidence="1">The sequence shown here is derived from an EMBL/GenBank/DDBJ whole genome shotgun (WGS) entry which is preliminary data.</text>
</comment>
<proteinExistence type="predicted"/>
<dbReference type="EMBL" id="JMCC02000218">
    <property type="protein sequence ID" value="KIG11624.1"/>
    <property type="molecule type" value="Genomic_DNA"/>
</dbReference>
<evidence type="ECO:0000313" key="2">
    <source>
        <dbReference type="Proteomes" id="UP000031599"/>
    </source>
</evidence>
<dbReference type="AlphaFoldDB" id="A0A0C1Z2H6"/>
<gene>
    <name evidence="1" type="ORF">DB30_03034</name>
</gene>
<evidence type="ECO:0000313" key="1">
    <source>
        <dbReference type="EMBL" id="KIG11624.1"/>
    </source>
</evidence>
<organism evidence="1 2">
    <name type="scientific">Enhygromyxa salina</name>
    <dbReference type="NCBI Taxonomy" id="215803"/>
    <lineage>
        <taxon>Bacteria</taxon>
        <taxon>Pseudomonadati</taxon>
        <taxon>Myxococcota</taxon>
        <taxon>Polyangia</taxon>
        <taxon>Nannocystales</taxon>
        <taxon>Nannocystaceae</taxon>
        <taxon>Enhygromyxa</taxon>
    </lineage>
</organism>